<evidence type="ECO:0000313" key="2">
    <source>
        <dbReference type="Proteomes" id="UP000249799"/>
    </source>
</evidence>
<dbReference type="AlphaFoldDB" id="A0A2Z4FI86"/>
<accession>A0A2Z4FI86</accession>
<organism evidence="1 2">
    <name type="scientific">Bradymonas sediminis</name>
    <dbReference type="NCBI Taxonomy" id="1548548"/>
    <lineage>
        <taxon>Bacteria</taxon>
        <taxon>Deltaproteobacteria</taxon>
        <taxon>Bradymonadales</taxon>
        <taxon>Bradymonadaceae</taxon>
        <taxon>Bradymonas</taxon>
    </lineage>
</organism>
<reference evidence="1 2" key="1">
    <citation type="submission" date="2018-06" db="EMBL/GenBank/DDBJ databases">
        <title>Lujinxingia sediminis gen. nov. sp. nov., a new facultative anaerobic member of the class Deltaproteobacteria, and proposal of Lujinxingaceae fam. nov.</title>
        <authorList>
            <person name="Guo L.-Y."/>
            <person name="Li C.-M."/>
            <person name="Wang S."/>
            <person name="Du Z.-J."/>
        </authorList>
    </citation>
    <scope>NUCLEOTIDE SEQUENCE [LARGE SCALE GENOMIC DNA]</scope>
    <source>
        <strain evidence="1 2">FA350</strain>
    </source>
</reference>
<proteinExistence type="predicted"/>
<dbReference type="Proteomes" id="UP000249799">
    <property type="component" value="Chromosome"/>
</dbReference>
<keyword evidence="2" id="KW-1185">Reference proteome</keyword>
<gene>
    <name evidence="1" type="ORF">DN745_05000</name>
</gene>
<dbReference type="KEGG" id="bsed:DN745_05000"/>
<protein>
    <submittedName>
        <fullName evidence="1">Uncharacterized protein</fullName>
    </submittedName>
</protein>
<sequence>MRFELQHPDAPHLRAEYGCDEGAGFFFAIYARQEIYRGYDISREDSRALERVLNALVAHGFVTRTSVEEAEYWLQYYWVDEIENPAARRSARIIVNLMRALKS</sequence>
<evidence type="ECO:0000313" key="1">
    <source>
        <dbReference type="EMBL" id="AWV88727.1"/>
    </source>
</evidence>
<name>A0A2Z4FI86_9DELT</name>
<dbReference type="RefSeq" id="WP_111332696.1">
    <property type="nucleotide sequence ID" value="NZ_CP030032.1"/>
</dbReference>
<dbReference type="EMBL" id="CP030032">
    <property type="protein sequence ID" value="AWV88727.1"/>
    <property type="molecule type" value="Genomic_DNA"/>
</dbReference>